<dbReference type="STRING" id="933852.A0A0C3A9R6"/>
<keyword evidence="3" id="KW-0496">Mitochondrion</keyword>
<dbReference type="EMBL" id="KN824384">
    <property type="protein sequence ID" value="KIM21395.1"/>
    <property type="molecule type" value="Genomic_DNA"/>
</dbReference>
<feature type="compositionally biased region" description="Basic and acidic residues" evidence="5">
    <location>
        <begin position="213"/>
        <end position="230"/>
    </location>
</feature>
<protein>
    <recommendedName>
        <fullName evidence="4">Oxidation resistance protein 1</fullName>
    </recommendedName>
</protein>
<dbReference type="Proteomes" id="UP000054097">
    <property type="component" value="Unassembled WGS sequence"/>
</dbReference>
<feature type="compositionally biased region" description="Polar residues" evidence="5">
    <location>
        <begin position="68"/>
        <end position="78"/>
    </location>
</feature>
<evidence type="ECO:0000256" key="1">
    <source>
        <dbReference type="ARBA" id="ARBA00004173"/>
    </source>
</evidence>
<dbReference type="AlphaFoldDB" id="A0A0C3A9R6"/>
<dbReference type="Pfam" id="PF07534">
    <property type="entry name" value="TLD"/>
    <property type="match status" value="1"/>
</dbReference>
<gene>
    <name evidence="7" type="ORF">M408DRAFT_333476</name>
</gene>
<feature type="compositionally biased region" description="Low complexity" evidence="5">
    <location>
        <begin position="179"/>
        <end position="208"/>
    </location>
</feature>
<reference evidence="8" key="2">
    <citation type="submission" date="2015-01" db="EMBL/GenBank/DDBJ databases">
        <title>Evolutionary Origins and Diversification of the Mycorrhizal Mutualists.</title>
        <authorList>
            <consortium name="DOE Joint Genome Institute"/>
            <consortium name="Mycorrhizal Genomics Consortium"/>
            <person name="Kohler A."/>
            <person name="Kuo A."/>
            <person name="Nagy L.G."/>
            <person name="Floudas D."/>
            <person name="Copeland A."/>
            <person name="Barry K.W."/>
            <person name="Cichocki N."/>
            <person name="Veneault-Fourrey C."/>
            <person name="LaButti K."/>
            <person name="Lindquist E.A."/>
            <person name="Lipzen A."/>
            <person name="Lundell T."/>
            <person name="Morin E."/>
            <person name="Murat C."/>
            <person name="Riley R."/>
            <person name="Ohm R."/>
            <person name="Sun H."/>
            <person name="Tunlid A."/>
            <person name="Henrissat B."/>
            <person name="Grigoriev I.V."/>
            <person name="Hibbett D.S."/>
            <person name="Martin F."/>
        </authorList>
    </citation>
    <scope>NUCLEOTIDE SEQUENCE [LARGE SCALE GENOMIC DNA]</scope>
    <source>
        <strain evidence="8">MAFF 305830</strain>
    </source>
</reference>
<dbReference type="OrthoDB" id="26679at2759"/>
<dbReference type="PROSITE" id="PS51886">
    <property type="entry name" value="TLDC"/>
    <property type="match status" value="1"/>
</dbReference>
<evidence type="ECO:0000313" key="7">
    <source>
        <dbReference type="EMBL" id="KIM21395.1"/>
    </source>
</evidence>
<evidence type="ECO:0000256" key="3">
    <source>
        <dbReference type="ARBA" id="ARBA00023128"/>
    </source>
</evidence>
<dbReference type="GO" id="GO:0005634">
    <property type="term" value="C:nucleus"/>
    <property type="evidence" value="ECO:0007669"/>
    <property type="project" value="TreeGrafter"/>
</dbReference>
<feature type="compositionally biased region" description="Basic and acidic residues" evidence="5">
    <location>
        <begin position="244"/>
        <end position="261"/>
    </location>
</feature>
<feature type="domain" description="TLDc" evidence="6">
    <location>
        <begin position="494"/>
        <end position="704"/>
    </location>
</feature>
<proteinExistence type="inferred from homology"/>
<sequence>MYDPFIDSIQDPQPLQAPLAPSRSATPSAVPPPSHPRADQTSSDDVAALFDPLASLPASNHIPRAPTPSRSTFTTSKLSYDPGAQPKQRPGMLTIATPSNPPPISSPGDPLESLLGTRPNDDGRPKPTRTFSTTPLFQPPPISHKLPPSSFARPVAHSRAISDDFGSFVSVPPALDPLSSGGSSTSIAVSTTSTQKSTIITDTSDFTTGAKQRHAENAERILGEFAKSEEGSGDFLGWLDDAEKEGPVDEVVRDKILKGEEGPSSPPATPVEGPPPTTRTPKHKTPQDMAIKRNNSGSRERSDEGAAGYFPPPSLPRRLTTLLSTSGPALAQMSPSTHKHGIGDGVDDVDDLHGIMAMPGSSSVERLSSIPHMVGLQPHPPMTLGEVAADPQPGISKAATFPPPISSTSSRLPKTIPDSFLTHHTPFASVKYIPPTGAPGFAGEEGWDTGGFAADWDGEGMMGAKGGKTRGEKIKPKSVPRVIKLIGRKEETAGVLTRGLGDVLRPRLPALARLCHTWTLLYSMDQHGISLHTFYNFSSSSASSTSKISGGRKGALLVIRDALDGVFGAYIGEGLRMNMTGERHFGGGDSFLWKTSSYIPDPQAETDEDELPVVNFYKWTGRNDYVALCEPDFVSLGGGDDGKTGLYLASSLLDGSSAKSKTFDNDVLCAEEDVVENSNSMGAPRLEGRTAKFEIIGLEVWGLVAS</sequence>
<evidence type="ECO:0000256" key="5">
    <source>
        <dbReference type="SAM" id="MobiDB-lite"/>
    </source>
</evidence>
<dbReference type="SMART" id="SM00584">
    <property type="entry name" value="TLDc"/>
    <property type="match status" value="1"/>
</dbReference>
<name>A0A0C3A9R6_SERVB</name>
<comment type="similarity">
    <text evidence="2">Belongs to the OXR1 family.</text>
</comment>
<accession>A0A0C3A9R6</accession>
<feature type="compositionally biased region" description="Low complexity" evidence="5">
    <location>
        <begin position="12"/>
        <end position="21"/>
    </location>
</feature>
<reference evidence="7 8" key="1">
    <citation type="submission" date="2014-04" db="EMBL/GenBank/DDBJ databases">
        <authorList>
            <consortium name="DOE Joint Genome Institute"/>
            <person name="Kuo A."/>
            <person name="Zuccaro A."/>
            <person name="Kohler A."/>
            <person name="Nagy L.G."/>
            <person name="Floudas D."/>
            <person name="Copeland A."/>
            <person name="Barry K.W."/>
            <person name="Cichocki N."/>
            <person name="Veneault-Fourrey C."/>
            <person name="LaButti K."/>
            <person name="Lindquist E.A."/>
            <person name="Lipzen A."/>
            <person name="Lundell T."/>
            <person name="Morin E."/>
            <person name="Murat C."/>
            <person name="Sun H."/>
            <person name="Tunlid A."/>
            <person name="Henrissat B."/>
            <person name="Grigoriev I.V."/>
            <person name="Hibbett D.S."/>
            <person name="Martin F."/>
            <person name="Nordberg H.P."/>
            <person name="Cantor M.N."/>
            <person name="Hua S.X."/>
        </authorList>
    </citation>
    <scope>NUCLEOTIDE SEQUENCE [LARGE SCALE GENOMIC DNA]</scope>
    <source>
        <strain evidence="7 8">MAFF 305830</strain>
    </source>
</reference>
<feature type="region of interest" description="Disordered" evidence="5">
    <location>
        <begin position="1"/>
        <end position="151"/>
    </location>
</feature>
<evidence type="ECO:0000259" key="6">
    <source>
        <dbReference type="PROSITE" id="PS51886"/>
    </source>
</evidence>
<comment type="subcellular location">
    <subcellularLocation>
        <location evidence="1">Mitochondrion</location>
    </subcellularLocation>
</comment>
<dbReference type="PANTHER" id="PTHR23354">
    <property type="entry name" value="NUCLEOLAR PROTEIN 7/ESTROGEN RECEPTOR COACTIVATOR-RELATED"/>
    <property type="match status" value="1"/>
</dbReference>
<evidence type="ECO:0000256" key="2">
    <source>
        <dbReference type="ARBA" id="ARBA00009540"/>
    </source>
</evidence>
<feature type="compositionally biased region" description="Pro residues" evidence="5">
    <location>
        <begin position="264"/>
        <end position="278"/>
    </location>
</feature>
<evidence type="ECO:0000256" key="4">
    <source>
        <dbReference type="ARBA" id="ARBA00040604"/>
    </source>
</evidence>
<organism evidence="7 8">
    <name type="scientific">Serendipita vermifera MAFF 305830</name>
    <dbReference type="NCBI Taxonomy" id="933852"/>
    <lineage>
        <taxon>Eukaryota</taxon>
        <taxon>Fungi</taxon>
        <taxon>Dikarya</taxon>
        <taxon>Basidiomycota</taxon>
        <taxon>Agaricomycotina</taxon>
        <taxon>Agaricomycetes</taxon>
        <taxon>Sebacinales</taxon>
        <taxon>Serendipitaceae</taxon>
        <taxon>Serendipita</taxon>
    </lineage>
</organism>
<dbReference type="PANTHER" id="PTHR23354:SF62">
    <property type="entry name" value="MUSTARD, ISOFORM V"/>
    <property type="match status" value="1"/>
</dbReference>
<dbReference type="InterPro" id="IPR006571">
    <property type="entry name" value="TLDc_dom"/>
</dbReference>
<keyword evidence="8" id="KW-1185">Reference proteome</keyword>
<dbReference type="HOGENOM" id="CLU_029204_1_1_1"/>
<dbReference type="GO" id="GO:0005739">
    <property type="term" value="C:mitochondrion"/>
    <property type="evidence" value="ECO:0007669"/>
    <property type="project" value="UniProtKB-SubCell"/>
</dbReference>
<dbReference type="GO" id="GO:0006979">
    <property type="term" value="P:response to oxidative stress"/>
    <property type="evidence" value="ECO:0007669"/>
    <property type="project" value="TreeGrafter"/>
</dbReference>
<feature type="region of interest" description="Disordered" evidence="5">
    <location>
        <begin position="167"/>
        <end position="320"/>
    </location>
</feature>
<evidence type="ECO:0000313" key="8">
    <source>
        <dbReference type="Proteomes" id="UP000054097"/>
    </source>
</evidence>